<dbReference type="EMBL" id="UINC01145967">
    <property type="protein sequence ID" value="SVD36414.1"/>
    <property type="molecule type" value="Genomic_DNA"/>
</dbReference>
<organism evidence="3">
    <name type="scientific">marine metagenome</name>
    <dbReference type="NCBI Taxonomy" id="408172"/>
    <lineage>
        <taxon>unclassified sequences</taxon>
        <taxon>metagenomes</taxon>
        <taxon>ecological metagenomes</taxon>
    </lineage>
</organism>
<name>A0A382UQ75_9ZZZZ</name>
<dbReference type="InterPro" id="IPR017850">
    <property type="entry name" value="Alkaline_phosphatase_core_sf"/>
</dbReference>
<feature type="non-terminal residue" evidence="3">
    <location>
        <position position="63"/>
    </location>
</feature>
<comment type="similarity">
    <text evidence="1">Belongs to the sulfatase family.</text>
</comment>
<evidence type="ECO:0000313" key="3">
    <source>
        <dbReference type="EMBL" id="SVD36414.1"/>
    </source>
</evidence>
<sequence length="63" mass="6916">MKILHCLFLSLLAFAATASIHAKKTPNLVVIFIDDMGYADIGPFGAKAYPTPHLDRMAKEGRK</sequence>
<evidence type="ECO:0000256" key="1">
    <source>
        <dbReference type="ARBA" id="ARBA00008779"/>
    </source>
</evidence>
<dbReference type="Gene3D" id="3.40.720.10">
    <property type="entry name" value="Alkaline Phosphatase, subunit A"/>
    <property type="match status" value="1"/>
</dbReference>
<dbReference type="AlphaFoldDB" id="A0A382UQ75"/>
<keyword evidence="2" id="KW-0378">Hydrolase</keyword>
<dbReference type="GO" id="GO:0004065">
    <property type="term" value="F:arylsulfatase activity"/>
    <property type="evidence" value="ECO:0007669"/>
    <property type="project" value="TreeGrafter"/>
</dbReference>
<evidence type="ECO:0000256" key="2">
    <source>
        <dbReference type="ARBA" id="ARBA00022801"/>
    </source>
</evidence>
<dbReference type="InterPro" id="IPR050738">
    <property type="entry name" value="Sulfatase"/>
</dbReference>
<protein>
    <submittedName>
        <fullName evidence="3">Uncharacterized protein</fullName>
    </submittedName>
</protein>
<dbReference type="PANTHER" id="PTHR42693:SF53">
    <property type="entry name" value="ENDO-4-O-SULFATASE"/>
    <property type="match status" value="1"/>
</dbReference>
<dbReference type="SUPFAM" id="SSF53649">
    <property type="entry name" value="Alkaline phosphatase-like"/>
    <property type="match status" value="1"/>
</dbReference>
<accession>A0A382UQ75</accession>
<proteinExistence type="inferred from homology"/>
<gene>
    <name evidence="3" type="ORF">METZ01_LOCUS389268</name>
</gene>
<reference evidence="3" key="1">
    <citation type="submission" date="2018-05" db="EMBL/GenBank/DDBJ databases">
        <authorList>
            <person name="Lanie J.A."/>
            <person name="Ng W.-L."/>
            <person name="Kazmierczak K.M."/>
            <person name="Andrzejewski T.M."/>
            <person name="Davidsen T.M."/>
            <person name="Wayne K.J."/>
            <person name="Tettelin H."/>
            <person name="Glass J.I."/>
            <person name="Rusch D."/>
            <person name="Podicherti R."/>
            <person name="Tsui H.-C.T."/>
            <person name="Winkler M.E."/>
        </authorList>
    </citation>
    <scope>NUCLEOTIDE SEQUENCE</scope>
</reference>
<dbReference type="PANTHER" id="PTHR42693">
    <property type="entry name" value="ARYLSULFATASE FAMILY MEMBER"/>
    <property type="match status" value="1"/>
</dbReference>